<evidence type="ECO:0000313" key="1">
    <source>
        <dbReference type="EMBL" id="AUJ29415.1"/>
    </source>
</evidence>
<proteinExistence type="predicted"/>
<sequence length="195" mass="22062">MDLQKMSESLKTGDLLFVPDTHEDLSQIIAKSTMNETDLSLKTCQNYTHIGVLEYNSKYNDFFVLHATPIKGCIRETLSVFLNNQQAIDVYRLKKSTISHKTAIQRGKKLLGEPYNSSFIAEQPGYYCSEFICALYKNVFAQTPMSFGPNGSILPEWHDYYKKLDLPIPNRLPGSSPNSLLSQGLTAFITTLHKE</sequence>
<accession>A0A3Q8CYB9</accession>
<dbReference type="RefSeq" id="WP_141052959.1">
    <property type="nucleotide sequence ID" value="NZ_CP018176.1"/>
</dbReference>
<dbReference type="Pfam" id="PF05708">
    <property type="entry name" value="Peptidase_C92"/>
    <property type="match status" value="1"/>
</dbReference>
<dbReference type="EMBL" id="CP018176">
    <property type="protein sequence ID" value="AUJ29415.1"/>
    <property type="molecule type" value="Genomic_DNA"/>
</dbReference>
<organism evidence="1 2">
    <name type="scientific">Liquorilactobacillus hordei</name>
    <dbReference type="NCBI Taxonomy" id="468911"/>
    <lineage>
        <taxon>Bacteria</taxon>
        <taxon>Bacillati</taxon>
        <taxon>Bacillota</taxon>
        <taxon>Bacilli</taxon>
        <taxon>Lactobacillales</taxon>
        <taxon>Lactobacillaceae</taxon>
        <taxon>Liquorilactobacillus</taxon>
    </lineage>
</organism>
<protein>
    <recommendedName>
        <fullName evidence="3">Hydrolase</fullName>
    </recommendedName>
</protein>
<dbReference type="InterPro" id="IPR024453">
    <property type="entry name" value="Peptidase_C92"/>
</dbReference>
<evidence type="ECO:0000313" key="2">
    <source>
        <dbReference type="Proteomes" id="UP000314960"/>
    </source>
</evidence>
<evidence type="ECO:0008006" key="3">
    <source>
        <dbReference type="Google" id="ProtNLM"/>
    </source>
</evidence>
<name>A0A3Q8CYB9_9LACO</name>
<reference evidence="1 2" key="1">
    <citation type="submission" date="2016-11" db="EMBL/GenBank/DDBJ databases">
        <title>Interaction between Lactobacillus species and yeast in water kefir.</title>
        <authorList>
            <person name="Behr J."/>
            <person name="Xu D."/>
            <person name="Vogel R.F."/>
        </authorList>
    </citation>
    <scope>NUCLEOTIDE SEQUENCE [LARGE SCALE GENOMIC DNA]</scope>
    <source>
        <strain evidence="1 2">TMW 1.1822</strain>
    </source>
</reference>
<dbReference type="InterPro" id="IPR038765">
    <property type="entry name" value="Papain-like_cys_pep_sf"/>
</dbReference>
<dbReference type="Proteomes" id="UP000314960">
    <property type="component" value="Chromosome"/>
</dbReference>
<dbReference type="Gene3D" id="3.90.1720.10">
    <property type="entry name" value="endopeptidase domain like (from Nostoc punctiforme)"/>
    <property type="match status" value="1"/>
</dbReference>
<dbReference type="KEGG" id="lhw:BSQ49_03895"/>
<dbReference type="AlphaFoldDB" id="A0A3Q8CYB9"/>
<dbReference type="SUPFAM" id="SSF54001">
    <property type="entry name" value="Cysteine proteinases"/>
    <property type="match status" value="1"/>
</dbReference>
<gene>
    <name evidence="1" type="ORF">BSQ49_03895</name>
</gene>